<feature type="repeat" description="ANK" evidence="10">
    <location>
        <begin position="296"/>
        <end position="328"/>
    </location>
</feature>
<feature type="repeat" description="ANK" evidence="10">
    <location>
        <begin position="119"/>
        <end position="151"/>
    </location>
</feature>
<accession>A0AAW1N3V5</accession>
<evidence type="ECO:0000256" key="6">
    <source>
        <dbReference type="ARBA" id="ARBA00022989"/>
    </source>
</evidence>
<dbReference type="Gene3D" id="3.40.50.720">
    <property type="entry name" value="NAD(P)-binding Rossmann-like Domain"/>
    <property type="match status" value="1"/>
</dbReference>
<keyword evidence="10" id="KW-0040">ANK repeat</keyword>
<feature type="repeat" description="ANK" evidence="10">
    <location>
        <begin position="260"/>
        <end position="292"/>
    </location>
</feature>
<keyword evidence="5 11" id="KW-0521">NADP</keyword>
<organism evidence="14 15">
    <name type="scientific">Popillia japonica</name>
    <name type="common">Japanese beetle</name>
    <dbReference type="NCBI Taxonomy" id="7064"/>
    <lineage>
        <taxon>Eukaryota</taxon>
        <taxon>Metazoa</taxon>
        <taxon>Ecdysozoa</taxon>
        <taxon>Arthropoda</taxon>
        <taxon>Hexapoda</taxon>
        <taxon>Insecta</taxon>
        <taxon>Pterygota</taxon>
        <taxon>Neoptera</taxon>
        <taxon>Endopterygota</taxon>
        <taxon>Coleoptera</taxon>
        <taxon>Polyphaga</taxon>
        <taxon>Scarabaeiformia</taxon>
        <taxon>Scarabaeidae</taxon>
        <taxon>Rutelinae</taxon>
        <taxon>Popillia</taxon>
    </lineage>
</organism>
<dbReference type="SUPFAM" id="SSF51735">
    <property type="entry name" value="NAD(P)-binding Rossmann-fold domains"/>
    <property type="match status" value="1"/>
</dbReference>
<dbReference type="InterPro" id="IPR033640">
    <property type="entry name" value="FAR_C"/>
</dbReference>
<keyword evidence="3 11" id="KW-0444">Lipid biosynthesis</keyword>
<comment type="function">
    <text evidence="11">Catalyzes the reduction of fatty acyl-CoA to fatty alcohols.</text>
</comment>
<comment type="subcellular location">
    <subcellularLocation>
        <location evidence="1">Membrane</location>
        <topology evidence="1">Multi-pass membrane protein</topology>
    </subcellularLocation>
</comment>
<dbReference type="InterPro" id="IPR036291">
    <property type="entry name" value="NAD(P)-bd_dom_sf"/>
</dbReference>
<keyword evidence="11" id="KW-0560">Oxidoreductase</keyword>
<dbReference type="GO" id="GO:0080019">
    <property type="term" value="F:alcohol-forming very long-chain fatty acyl-CoA reductase activity"/>
    <property type="evidence" value="ECO:0007669"/>
    <property type="project" value="InterPro"/>
</dbReference>
<dbReference type="PANTHER" id="PTHR11011:SF107">
    <property type="entry name" value="FATTY ACYL-COA REDUCTASE"/>
    <property type="match status" value="1"/>
</dbReference>
<comment type="caution">
    <text evidence="14">The sequence shown here is derived from an EMBL/GenBank/DDBJ whole genome shotgun (WGS) entry which is preliminary data.</text>
</comment>
<dbReference type="CDD" id="cd09071">
    <property type="entry name" value="FAR_C"/>
    <property type="match status" value="1"/>
</dbReference>
<sequence length="973" mass="110395">MDIFLILHEIYTGLLNSVVMTTFSFRRKASKTTSLYIYKSNYRMPTECITNPLQRELADSIIRMVPLDEIRILLACGAKVNEPVTQGLMPLHYAVWQRYYEAVLLLLTRGGDVNAVDECGYSPLHLSAEHGFTEVVRLLLQSGAKVDYRADTGDEFPRTTLCDEPLRLAIRNKHMDVARLLLEHGANPNKRYFFGSEINLITDLEYLELLLTFGANPDSRDRSGLTPLMKAARQPHGMSAVLLLIKYGADVNAMADSRHDYRTVLHYAVLSGNLDIVNLLIKQGAKLNYDDAYDIAKPSPLDLAILKGDPVLVSLLIKAGANVNCSSPIIGSPLHVACADNIANRYEILQMLLREGADPNLKVYNDIMDRNSQLRPVLVEYIASNENPNITVVNLLLKYGARVIMKTQFRDPDGMLNSLQNVISSQSNSIFFLLVEACESFDVCMIRRNNVVTPEQKTALLQLATTPLSLRRQVRLLLRKFLEIRWFLEISAWRKRKLEKMVPRKLQNKDVLFNMSSSTSEYISKIKNNNTIIKDVMTNNIGEFYRDASIFITGGTGFVGKALLEKLLRSCDNIDSLYLLIRPKRGMGCEQRLKELLKNPVFNKIKETNPDALTKIKFVEGDVSLPNLGMSEIDREKLAEKINIIFHSAATVRFDESIRNAIILNTLGTKRVLDFANDLKNLKSFVHVSTAYSNADRREIEEIVYKPSFDSKSLLNCIDILPDEALEILMKKIKGQHPNTYTLTKSMAEYLVFEYSGKLPIAIVRPSIVTAAWKEPFPGWVDNISGITGIMMEIGRGSIKSIICKESMIMDLIPVDIVANMLVTAAWHTTAYRSNSMRIYNCTSGQINQVSWRDFGVLTQSYARQYPTKYLSWYPGFSYTTNRLMHTIYSVLCQTLPACMFDLILYCTKRKPMMYKISRKFDKALEQGSFFSLNEWNFHTTTVKELGISIQQLSKNYIKPSRVLKMVITSILI</sequence>
<feature type="repeat" description="ANK" evidence="10">
    <location>
        <begin position="223"/>
        <end position="256"/>
    </location>
</feature>
<dbReference type="AlphaFoldDB" id="A0AAW1N3V5"/>
<evidence type="ECO:0000259" key="12">
    <source>
        <dbReference type="Pfam" id="PF03015"/>
    </source>
</evidence>
<name>A0AAW1N3V5_POPJA</name>
<dbReference type="GO" id="GO:0035336">
    <property type="term" value="P:long-chain fatty-acyl-CoA metabolic process"/>
    <property type="evidence" value="ECO:0007669"/>
    <property type="project" value="TreeGrafter"/>
</dbReference>
<evidence type="ECO:0000259" key="13">
    <source>
        <dbReference type="Pfam" id="PF07993"/>
    </source>
</evidence>
<dbReference type="PROSITE" id="PS50088">
    <property type="entry name" value="ANK_REPEAT"/>
    <property type="match status" value="7"/>
</dbReference>
<dbReference type="CDD" id="cd05236">
    <property type="entry name" value="FAR-N_SDR_e"/>
    <property type="match status" value="1"/>
</dbReference>
<dbReference type="GO" id="GO:0005777">
    <property type="term" value="C:peroxisome"/>
    <property type="evidence" value="ECO:0007669"/>
    <property type="project" value="TreeGrafter"/>
</dbReference>
<proteinExistence type="inferred from homology"/>
<dbReference type="Gene3D" id="1.25.40.20">
    <property type="entry name" value="Ankyrin repeat-containing domain"/>
    <property type="match status" value="2"/>
</dbReference>
<comment type="similarity">
    <text evidence="2 11">Belongs to the fatty acyl-CoA reductase family.</text>
</comment>
<dbReference type="PROSITE" id="PS50297">
    <property type="entry name" value="ANK_REP_REGION"/>
    <property type="match status" value="6"/>
</dbReference>
<keyword evidence="15" id="KW-1185">Reference proteome</keyword>
<dbReference type="InterPro" id="IPR013120">
    <property type="entry name" value="FAR_NAD-bd"/>
</dbReference>
<dbReference type="InterPro" id="IPR036770">
    <property type="entry name" value="Ankyrin_rpt-contain_sf"/>
</dbReference>
<evidence type="ECO:0000256" key="3">
    <source>
        <dbReference type="ARBA" id="ARBA00022516"/>
    </source>
</evidence>
<feature type="repeat" description="ANK" evidence="10">
    <location>
        <begin position="86"/>
        <end position="118"/>
    </location>
</feature>
<reference evidence="14 15" key="1">
    <citation type="journal article" date="2024" name="BMC Genomics">
        <title>De novo assembly and annotation of Popillia japonica's genome with initial clues to its potential as an invasive pest.</title>
        <authorList>
            <person name="Cucini C."/>
            <person name="Boschi S."/>
            <person name="Funari R."/>
            <person name="Cardaioli E."/>
            <person name="Iannotti N."/>
            <person name="Marturano G."/>
            <person name="Paoli F."/>
            <person name="Bruttini M."/>
            <person name="Carapelli A."/>
            <person name="Frati F."/>
            <person name="Nardi F."/>
        </authorList>
    </citation>
    <scope>NUCLEOTIDE SEQUENCE [LARGE SCALE GENOMIC DNA]</scope>
    <source>
        <strain evidence="14">DMR45628</strain>
    </source>
</reference>
<evidence type="ECO:0000256" key="2">
    <source>
        <dbReference type="ARBA" id="ARBA00005928"/>
    </source>
</evidence>
<dbReference type="GO" id="GO:0102965">
    <property type="term" value="F:alcohol-forming long-chain fatty acyl-CoA reductase activity"/>
    <property type="evidence" value="ECO:0007669"/>
    <property type="project" value="UniProtKB-EC"/>
</dbReference>
<evidence type="ECO:0000256" key="11">
    <source>
        <dbReference type="RuleBase" id="RU363097"/>
    </source>
</evidence>
<comment type="catalytic activity">
    <reaction evidence="9 11">
        <text>a long-chain fatty acyl-CoA + 2 NADPH + 2 H(+) = a long-chain primary fatty alcohol + 2 NADP(+) + CoA</text>
        <dbReference type="Rhea" id="RHEA:52716"/>
        <dbReference type="ChEBI" id="CHEBI:15378"/>
        <dbReference type="ChEBI" id="CHEBI:57287"/>
        <dbReference type="ChEBI" id="CHEBI:57783"/>
        <dbReference type="ChEBI" id="CHEBI:58349"/>
        <dbReference type="ChEBI" id="CHEBI:77396"/>
        <dbReference type="ChEBI" id="CHEBI:83139"/>
        <dbReference type="EC" id="1.2.1.84"/>
    </reaction>
</comment>
<keyword evidence="4" id="KW-0812">Transmembrane</keyword>
<evidence type="ECO:0000256" key="10">
    <source>
        <dbReference type="PROSITE-ProRule" id="PRU00023"/>
    </source>
</evidence>
<keyword evidence="8" id="KW-0472">Membrane</keyword>
<dbReference type="Pfam" id="PF12796">
    <property type="entry name" value="Ank_2"/>
    <property type="match status" value="2"/>
</dbReference>
<evidence type="ECO:0000256" key="5">
    <source>
        <dbReference type="ARBA" id="ARBA00022857"/>
    </source>
</evidence>
<dbReference type="FunFam" id="3.40.50.720:FF:000143">
    <property type="entry name" value="Fatty acyl-CoA reductase"/>
    <property type="match status" value="1"/>
</dbReference>
<dbReference type="Proteomes" id="UP001458880">
    <property type="component" value="Unassembled WGS sequence"/>
</dbReference>
<dbReference type="EMBL" id="JASPKY010000009">
    <property type="protein sequence ID" value="KAK9753898.1"/>
    <property type="molecule type" value="Genomic_DNA"/>
</dbReference>
<dbReference type="SUPFAM" id="SSF48403">
    <property type="entry name" value="Ankyrin repeat"/>
    <property type="match status" value="1"/>
</dbReference>
<feature type="domain" description="Thioester reductase (TE)" evidence="13">
    <location>
        <begin position="552"/>
        <end position="821"/>
    </location>
</feature>
<feature type="repeat" description="ANK" evidence="10">
    <location>
        <begin position="332"/>
        <end position="364"/>
    </location>
</feature>
<dbReference type="PANTHER" id="PTHR11011">
    <property type="entry name" value="MALE STERILITY PROTEIN 2-RELATED"/>
    <property type="match status" value="1"/>
</dbReference>
<protein>
    <recommendedName>
        <fullName evidence="11">Fatty acyl-CoA reductase</fullName>
        <ecNumber evidence="11">1.2.1.84</ecNumber>
    </recommendedName>
</protein>
<evidence type="ECO:0000256" key="9">
    <source>
        <dbReference type="ARBA" id="ARBA00052530"/>
    </source>
</evidence>
<evidence type="ECO:0000256" key="7">
    <source>
        <dbReference type="ARBA" id="ARBA00023098"/>
    </source>
</evidence>
<evidence type="ECO:0000256" key="8">
    <source>
        <dbReference type="ARBA" id="ARBA00023136"/>
    </source>
</evidence>
<dbReference type="InterPro" id="IPR026055">
    <property type="entry name" value="FAR"/>
</dbReference>
<dbReference type="EC" id="1.2.1.84" evidence="11"/>
<keyword evidence="6" id="KW-1133">Transmembrane helix</keyword>
<dbReference type="Pfam" id="PF03015">
    <property type="entry name" value="Sterile"/>
    <property type="match status" value="1"/>
</dbReference>
<evidence type="ECO:0000313" key="14">
    <source>
        <dbReference type="EMBL" id="KAK9753898.1"/>
    </source>
</evidence>
<dbReference type="Pfam" id="PF00023">
    <property type="entry name" value="Ank"/>
    <property type="match status" value="1"/>
</dbReference>
<evidence type="ECO:0000256" key="1">
    <source>
        <dbReference type="ARBA" id="ARBA00004141"/>
    </source>
</evidence>
<gene>
    <name evidence="14" type="ORF">QE152_g1642</name>
</gene>
<dbReference type="SMART" id="SM00248">
    <property type="entry name" value="ANK"/>
    <property type="match status" value="8"/>
</dbReference>
<dbReference type="PRINTS" id="PR01415">
    <property type="entry name" value="ANKYRIN"/>
</dbReference>
<keyword evidence="7 11" id="KW-0443">Lipid metabolism</keyword>
<dbReference type="Pfam" id="PF07993">
    <property type="entry name" value="NAD_binding_4"/>
    <property type="match status" value="1"/>
</dbReference>
<dbReference type="GO" id="GO:0016020">
    <property type="term" value="C:membrane"/>
    <property type="evidence" value="ECO:0007669"/>
    <property type="project" value="UniProtKB-SubCell"/>
</dbReference>
<feature type="domain" description="Fatty acyl-CoA reductase C-terminal" evidence="12">
    <location>
        <begin position="894"/>
        <end position="951"/>
    </location>
</feature>
<dbReference type="InterPro" id="IPR002110">
    <property type="entry name" value="Ankyrin_rpt"/>
</dbReference>
<evidence type="ECO:0000256" key="4">
    <source>
        <dbReference type="ARBA" id="ARBA00022692"/>
    </source>
</evidence>
<feature type="repeat" description="ANK" evidence="10">
    <location>
        <begin position="165"/>
        <end position="193"/>
    </location>
</feature>
<evidence type="ECO:0000313" key="15">
    <source>
        <dbReference type="Proteomes" id="UP001458880"/>
    </source>
</evidence>